<evidence type="ECO:0000256" key="2">
    <source>
        <dbReference type="ARBA" id="ARBA00021980"/>
    </source>
</evidence>
<protein>
    <recommendedName>
        <fullName evidence="2">Uridine phosphorylase</fullName>
        <ecNumber evidence="1">2.4.2.3</ecNumber>
    </recommendedName>
</protein>
<proteinExistence type="predicted"/>
<dbReference type="PANTHER" id="PTHR43691">
    <property type="entry name" value="URIDINE PHOSPHORYLASE"/>
    <property type="match status" value="1"/>
</dbReference>
<organism evidence="5 6">
    <name type="scientific">Mediterraneibacter gnavus</name>
    <name type="common">Ruminococcus gnavus</name>
    <dbReference type="NCBI Taxonomy" id="33038"/>
    <lineage>
        <taxon>Bacteria</taxon>
        <taxon>Bacillati</taxon>
        <taxon>Bacillota</taxon>
        <taxon>Clostridia</taxon>
        <taxon>Lachnospirales</taxon>
        <taxon>Lachnospiraceae</taxon>
        <taxon>Mediterraneibacter</taxon>
    </lineage>
</organism>
<evidence type="ECO:0000313" key="5">
    <source>
        <dbReference type="EMBL" id="PLT71360.1"/>
    </source>
</evidence>
<reference evidence="5 6" key="1">
    <citation type="journal article" date="2017" name="Genome Med.">
        <title>A novel Ruminococcus gnavus clade enriched in inflammatory bowel disease patients.</title>
        <authorList>
            <person name="Hall A.B."/>
            <person name="Yassour M."/>
            <person name="Sauk J."/>
            <person name="Garner A."/>
            <person name="Jiang X."/>
            <person name="Arthur T."/>
            <person name="Lagoudas G.K."/>
            <person name="Vatanen T."/>
            <person name="Fornelos N."/>
            <person name="Wilson R."/>
            <person name="Bertha M."/>
            <person name="Cohen M."/>
            <person name="Garber J."/>
            <person name="Khalili H."/>
            <person name="Gevers D."/>
            <person name="Ananthakrishnan A.N."/>
            <person name="Kugathasan S."/>
            <person name="Lander E.S."/>
            <person name="Blainey P."/>
            <person name="Vlamakis H."/>
            <person name="Xavier R.J."/>
            <person name="Huttenhower C."/>
        </authorList>
    </citation>
    <scope>NUCLEOTIDE SEQUENCE [LARGE SCALE GENOMIC DNA]</scope>
    <source>
        <strain evidence="5 6">RJX1124</strain>
    </source>
</reference>
<dbReference type="EMBL" id="NIHS01000025">
    <property type="protein sequence ID" value="PLT71360.1"/>
    <property type="molecule type" value="Genomic_DNA"/>
</dbReference>
<evidence type="ECO:0000256" key="1">
    <source>
        <dbReference type="ARBA" id="ARBA00011888"/>
    </source>
</evidence>
<accession>A0A2N5P884</accession>
<dbReference type="InterPro" id="IPR035994">
    <property type="entry name" value="Nucleoside_phosphorylase_sf"/>
</dbReference>
<dbReference type="InterPro" id="IPR000845">
    <property type="entry name" value="Nucleoside_phosphorylase_d"/>
</dbReference>
<dbReference type="RefSeq" id="WP_101871105.1">
    <property type="nucleotide sequence ID" value="NZ_NIHS01000025.1"/>
</dbReference>
<dbReference type="Pfam" id="PF01048">
    <property type="entry name" value="PNP_UDP_1"/>
    <property type="match status" value="1"/>
</dbReference>
<dbReference type="Proteomes" id="UP000234891">
    <property type="component" value="Unassembled WGS sequence"/>
</dbReference>
<dbReference type="GO" id="GO:0006152">
    <property type="term" value="P:purine nucleoside catabolic process"/>
    <property type="evidence" value="ECO:0007669"/>
    <property type="project" value="TreeGrafter"/>
</dbReference>
<comment type="caution">
    <text evidence="5">The sequence shown here is derived from an EMBL/GenBank/DDBJ whole genome shotgun (WGS) entry which is preliminary data.</text>
</comment>
<name>A0A2N5P884_MEDGN</name>
<sequence>MTRRECHYGTIFQKNTITEPALFTPFDTTKKIEGFPEICVSTFSENIIQKFASLKSVEKIAELYTANGALPVYKTYYKNQDIAFYLSRVGAPACVAGFEEVVAMGAKKFVMFGSCGVLDDEKVKDNMIIPVSAVRDEGTSYHYIAPSEEIKASEHSIRVLQNVLEFCGYSYVKGKTWTSDAIYRETIPAIEERRQEGCLAVEMECASMLAVSQYRQIPFIQFLYGADSLSSEKWEIRDLELYGLTNAEKYMLLAFECGLAL</sequence>
<gene>
    <name evidence="5" type="ORF">CDL26_12290</name>
</gene>
<comment type="catalytic activity">
    <reaction evidence="3">
        <text>uridine + phosphate = alpha-D-ribose 1-phosphate + uracil</text>
        <dbReference type="Rhea" id="RHEA:24388"/>
        <dbReference type="ChEBI" id="CHEBI:16704"/>
        <dbReference type="ChEBI" id="CHEBI:17568"/>
        <dbReference type="ChEBI" id="CHEBI:43474"/>
        <dbReference type="ChEBI" id="CHEBI:57720"/>
        <dbReference type="EC" id="2.4.2.3"/>
    </reaction>
</comment>
<dbReference type="Gene3D" id="3.40.50.1580">
    <property type="entry name" value="Nucleoside phosphorylase domain"/>
    <property type="match status" value="1"/>
</dbReference>
<evidence type="ECO:0000259" key="4">
    <source>
        <dbReference type="Pfam" id="PF01048"/>
    </source>
</evidence>
<dbReference type="GO" id="GO:0004731">
    <property type="term" value="F:purine-nucleoside phosphorylase activity"/>
    <property type="evidence" value="ECO:0007669"/>
    <property type="project" value="TreeGrafter"/>
</dbReference>
<dbReference type="EC" id="2.4.2.3" evidence="1"/>
<dbReference type="GO" id="GO:0004850">
    <property type="term" value="F:uridine phosphorylase activity"/>
    <property type="evidence" value="ECO:0007669"/>
    <property type="project" value="UniProtKB-EC"/>
</dbReference>
<dbReference type="AlphaFoldDB" id="A0A2N5P884"/>
<dbReference type="SUPFAM" id="SSF53167">
    <property type="entry name" value="Purine and uridine phosphorylases"/>
    <property type="match status" value="1"/>
</dbReference>
<dbReference type="CDD" id="cd09007">
    <property type="entry name" value="NP-I_spr0068"/>
    <property type="match status" value="1"/>
</dbReference>
<dbReference type="GO" id="GO:0005829">
    <property type="term" value="C:cytosol"/>
    <property type="evidence" value="ECO:0007669"/>
    <property type="project" value="TreeGrafter"/>
</dbReference>
<evidence type="ECO:0000313" key="6">
    <source>
        <dbReference type="Proteomes" id="UP000234891"/>
    </source>
</evidence>
<evidence type="ECO:0000256" key="3">
    <source>
        <dbReference type="ARBA" id="ARBA00048447"/>
    </source>
</evidence>
<feature type="domain" description="Nucleoside phosphorylase" evidence="4">
    <location>
        <begin position="60"/>
        <end position="231"/>
    </location>
</feature>
<dbReference type="PANTHER" id="PTHR43691:SF11">
    <property type="entry name" value="FI09636P-RELATED"/>
    <property type="match status" value="1"/>
</dbReference>